<feature type="binding site" evidence="6">
    <location>
        <position position="170"/>
    </location>
    <ligand>
        <name>substrate</name>
    </ligand>
</feature>
<evidence type="ECO:0000256" key="6">
    <source>
        <dbReference type="PIRSR" id="PIRSR001221-2"/>
    </source>
</evidence>
<feature type="binding site" evidence="6">
    <location>
        <begin position="217"/>
        <end position="220"/>
    </location>
    <ligand>
        <name>substrate</name>
    </ligand>
</feature>
<evidence type="ECO:0000256" key="5">
    <source>
        <dbReference type="PIRSR" id="PIRSR001221-1"/>
    </source>
</evidence>
<dbReference type="InterPro" id="IPR020556">
    <property type="entry name" value="Amidase_CS"/>
</dbReference>
<dbReference type="VEuPathDB" id="FungiDB:PV08_04321"/>
<dbReference type="Pfam" id="PF01425">
    <property type="entry name" value="Amidase"/>
    <property type="match status" value="1"/>
</dbReference>
<evidence type="ECO:0000256" key="1">
    <source>
        <dbReference type="ARBA" id="ARBA00001311"/>
    </source>
</evidence>
<dbReference type="EC" id="3.5.1.4" evidence="3"/>
<feature type="active site" description="Charge relay system" evidence="5">
    <location>
        <position position="121"/>
    </location>
</feature>
<evidence type="ECO:0000256" key="3">
    <source>
        <dbReference type="ARBA" id="ARBA00012922"/>
    </source>
</evidence>
<dbReference type="AlphaFoldDB" id="A0A0D2BEU0"/>
<dbReference type="PANTHER" id="PTHR46072:SF2">
    <property type="entry name" value="AMIDASE (EUROFUNG)"/>
    <property type="match status" value="1"/>
</dbReference>
<proteinExistence type="inferred from homology"/>
<feature type="active site" description="Acyl-ester intermediate" evidence="5">
    <location>
        <position position="220"/>
    </location>
</feature>
<organism evidence="8 9">
    <name type="scientific">Exophiala spinifera</name>
    <dbReference type="NCBI Taxonomy" id="91928"/>
    <lineage>
        <taxon>Eukaryota</taxon>
        <taxon>Fungi</taxon>
        <taxon>Dikarya</taxon>
        <taxon>Ascomycota</taxon>
        <taxon>Pezizomycotina</taxon>
        <taxon>Eurotiomycetes</taxon>
        <taxon>Chaetothyriomycetidae</taxon>
        <taxon>Chaetothyriales</taxon>
        <taxon>Herpotrichiellaceae</taxon>
        <taxon>Exophiala</taxon>
    </lineage>
</organism>
<protein>
    <recommendedName>
        <fullName evidence="3">amidase</fullName>
        <ecNumber evidence="3">3.5.1.4</ecNumber>
    </recommendedName>
</protein>
<dbReference type="STRING" id="91928.A0A0D2BEU0"/>
<feature type="binding site" evidence="6">
    <location>
        <position position="196"/>
    </location>
    <ligand>
        <name>substrate</name>
    </ligand>
</feature>
<feature type="domain" description="Amidase" evidence="7">
    <location>
        <begin position="65"/>
        <end position="523"/>
    </location>
</feature>
<comment type="similarity">
    <text evidence="2">Belongs to the amidase family.</text>
</comment>
<dbReference type="PROSITE" id="PS00571">
    <property type="entry name" value="AMIDASES"/>
    <property type="match status" value="1"/>
</dbReference>
<name>A0A0D2BEU0_9EURO</name>
<evidence type="ECO:0000313" key="9">
    <source>
        <dbReference type="Proteomes" id="UP000053328"/>
    </source>
</evidence>
<evidence type="ECO:0000256" key="4">
    <source>
        <dbReference type="ARBA" id="ARBA00022801"/>
    </source>
</evidence>
<dbReference type="GO" id="GO:0004040">
    <property type="term" value="F:amidase activity"/>
    <property type="evidence" value="ECO:0007669"/>
    <property type="project" value="UniProtKB-EC"/>
</dbReference>
<dbReference type="RefSeq" id="XP_016237346.1">
    <property type="nucleotide sequence ID" value="XM_016378669.1"/>
</dbReference>
<dbReference type="InterPro" id="IPR023631">
    <property type="entry name" value="Amidase_dom"/>
</dbReference>
<evidence type="ECO:0000259" key="7">
    <source>
        <dbReference type="Pfam" id="PF01425"/>
    </source>
</evidence>
<keyword evidence="9" id="KW-1185">Reference proteome</keyword>
<evidence type="ECO:0000256" key="2">
    <source>
        <dbReference type="ARBA" id="ARBA00009199"/>
    </source>
</evidence>
<reference evidence="8 9" key="1">
    <citation type="submission" date="2015-01" db="EMBL/GenBank/DDBJ databases">
        <title>The Genome Sequence of Exophiala spinifera CBS89968.</title>
        <authorList>
            <consortium name="The Broad Institute Genomics Platform"/>
            <person name="Cuomo C."/>
            <person name="de Hoog S."/>
            <person name="Gorbushina A."/>
            <person name="Stielow B."/>
            <person name="Teixiera M."/>
            <person name="Abouelleil A."/>
            <person name="Chapman S.B."/>
            <person name="Priest M."/>
            <person name="Young S.K."/>
            <person name="Wortman J."/>
            <person name="Nusbaum C."/>
            <person name="Birren B."/>
        </authorList>
    </citation>
    <scope>NUCLEOTIDE SEQUENCE [LARGE SCALE GENOMIC DNA]</scope>
    <source>
        <strain evidence="8 9">CBS 89968</strain>
    </source>
</reference>
<dbReference type="OrthoDB" id="6428749at2759"/>
<evidence type="ECO:0000313" key="8">
    <source>
        <dbReference type="EMBL" id="KIW17130.1"/>
    </source>
</evidence>
<dbReference type="Gene3D" id="3.90.1300.10">
    <property type="entry name" value="Amidase signature (AS) domain"/>
    <property type="match status" value="1"/>
</dbReference>
<keyword evidence="4" id="KW-0378">Hydrolase</keyword>
<dbReference type="Proteomes" id="UP000053328">
    <property type="component" value="Unassembled WGS sequence"/>
</dbReference>
<dbReference type="EMBL" id="KN847494">
    <property type="protein sequence ID" value="KIW17130.1"/>
    <property type="molecule type" value="Genomic_DNA"/>
</dbReference>
<feature type="active site" description="Charge relay system" evidence="5">
    <location>
        <position position="196"/>
    </location>
</feature>
<sequence>MAWEEIAQRKRLQREECIHRFRRLVDGAPQPRKRSAGEVVDQLVDQIDVPTLTQRYASGEVSVEDVVLRAIDRSIAAHKQTNCLTEPLFESAVQRARELDHYFRTHGKLVGPLHGIPMSLKDQFDIAGVDTTFGYVGRAFHPASEDAPVTKVLKDLGAVIITKTNVPQTILWGETENPLWGLTTLPGRPDLTAGGSSGGEAALLSLEGSLCGWGTDIGGSIRGPSNFNGLFGLKPSNARMSHHGVPGPHEGQEHVPSSVGPLAKRLSSLVAVTRAVLNSQVWLQDPKVVPIPWREDVYRGVLNQRLRIGLIIDDRVVEPHPPVKRAVQEAAALLRNAGHEIVPWDTSEHMSFIEIQDQFYRADGGEDIRREIAAAGEPMLPHVEGLVASSKPISVYDYWQLNKAKVQAQQAYNRKWNKAGVDVLLSPVAAHTALPHRCFRYTGYTKVWNFLDYTALSFPLTRVSEDLDSNDINGTSTPTQGSSSELSNLFNTYNRQLYDLAAMNGLSVGVQIIGRRFEEEKVLGVAEVLQREVEKQNACSR</sequence>
<gene>
    <name evidence="8" type="ORF">PV08_04321</name>
</gene>
<dbReference type="SUPFAM" id="SSF75304">
    <property type="entry name" value="Amidase signature (AS) enzymes"/>
    <property type="match status" value="1"/>
</dbReference>
<dbReference type="PIRSF" id="PIRSF001221">
    <property type="entry name" value="Amidase_fungi"/>
    <property type="match status" value="1"/>
</dbReference>
<dbReference type="HOGENOM" id="CLU_009600_9_2_1"/>
<accession>A0A0D2BEU0</accession>
<dbReference type="InterPro" id="IPR036928">
    <property type="entry name" value="AS_sf"/>
</dbReference>
<dbReference type="GeneID" id="27331404"/>
<dbReference type="PANTHER" id="PTHR46072">
    <property type="entry name" value="AMIDASE-RELATED-RELATED"/>
    <property type="match status" value="1"/>
</dbReference>
<comment type="catalytic activity">
    <reaction evidence="1">
        <text>a monocarboxylic acid amide + H2O = a monocarboxylate + NH4(+)</text>
        <dbReference type="Rhea" id="RHEA:12020"/>
        <dbReference type="ChEBI" id="CHEBI:15377"/>
        <dbReference type="ChEBI" id="CHEBI:28938"/>
        <dbReference type="ChEBI" id="CHEBI:35757"/>
        <dbReference type="ChEBI" id="CHEBI:83628"/>
        <dbReference type="EC" id="3.5.1.4"/>
    </reaction>
</comment>